<name>A0AA88ALC3_FICCA</name>
<comment type="caution">
    <text evidence="1">The sequence shown here is derived from an EMBL/GenBank/DDBJ whole genome shotgun (WGS) entry which is preliminary data.</text>
</comment>
<reference evidence="1" key="1">
    <citation type="submission" date="2023-07" db="EMBL/GenBank/DDBJ databases">
        <title>draft genome sequence of fig (Ficus carica).</title>
        <authorList>
            <person name="Takahashi T."/>
            <person name="Nishimura K."/>
        </authorList>
    </citation>
    <scope>NUCLEOTIDE SEQUENCE</scope>
</reference>
<organism evidence="1 2">
    <name type="scientific">Ficus carica</name>
    <name type="common">Common fig</name>
    <dbReference type="NCBI Taxonomy" id="3494"/>
    <lineage>
        <taxon>Eukaryota</taxon>
        <taxon>Viridiplantae</taxon>
        <taxon>Streptophyta</taxon>
        <taxon>Embryophyta</taxon>
        <taxon>Tracheophyta</taxon>
        <taxon>Spermatophyta</taxon>
        <taxon>Magnoliopsida</taxon>
        <taxon>eudicotyledons</taxon>
        <taxon>Gunneridae</taxon>
        <taxon>Pentapetalae</taxon>
        <taxon>rosids</taxon>
        <taxon>fabids</taxon>
        <taxon>Rosales</taxon>
        <taxon>Moraceae</taxon>
        <taxon>Ficeae</taxon>
        <taxon>Ficus</taxon>
    </lineage>
</organism>
<keyword evidence="2" id="KW-1185">Reference proteome</keyword>
<gene>
    <name evidence="1" type="ORF">TIFTF001_023665</name>
</gene>
<protein>
    <submittedName>
        <fullName evidence="1">Uncharacterized protein</fullName>
    </submittedName>
</protein>
<dbReference type="Proteomes" id="UP001187192">
    <property type="component" value="Unassembled WGS sequence"/>
</dbReference>
<sequence length="48" mass="5007">MEPEKEILGKELGGFAKVEKGQQGLRATVGKVGSVHGAMGRLALFALP</sequence>
<dbReference type="EMBL" id="BTGU01000052">
    <property type="protein sequence ID" value="GMN54530.1"/>
    <property type="molecule type" value="Genomic_DNA"/>
</dbReference>
<proteinExistence type="predicted"/>
<dbReference type="AlphaFoldDB" id="A0AA88ALC3"/>
<evidence type="ECO:0000313" key="2">
    <source>
        <dbReference type="Proteomes" id="UP001187192"/>
    </source>
</evidence>
<accession>A0AA88ALC3</accession>
<evidence type="ECO:0000313" key="1">
    <source>
        <dbReference type="EMBL" id="GMN54530.1"/>
    </source>
</evidence>